<gene>
    <name evidence="4" type="ORF">CQW23_15548</name>
</gene>
<keyword evidence="4" id="KW-0808">Transferase</keyword>
<evidence type="ECO:0000256" key="2">
    <source>
        <dbReference type="ARBA" id="ARBA00022840"/>
    </source>
</evidence>
<keyword evidence="2" id="KW-0067">ATP-binding</keyword>
<dbReference type="PROSITE" id="PS50011">
    <property type="entry name" value="PROTEIN_KINASE_DOM"/>
    <property type="match status" value="1"/>
</dbReference>
<reference evidence="5" key="2">
    <citation type="journal article" date="2017" name="J. Anim. Genet.">
        <title>Multiple reference genome sequences of hot pepper reveal the massive evolution of plant disease resistance genes by retroduplication.</title>
        <authorList>
            <person name="Kim S."/>
            <person name="Park J."/>
            <person name="Yeom S.-I."/>
            <person name="Kim Y.-M."/>
            <person name="Seo E."/>
            <person name="Kim K.-T."/>
            <person name="Kim M.-S."/>
            <person name="Lee J.M."/>
            <person name="Cheong K."/>
            <person name="Shin H.-S."/>
            <person name="Kim S.-B."/>
            <person name="Han K."/>
            <person name="Lee J."/>
            <person name="Park M."/>
            <person name="Lee H.-A."/>
            <person name="Lee H.-Y."/>
            <person name="Lee Y."/>
            <person name="Oh S."/>
            <person name="Lee J.H."/>
            <person name="Choi E."/>
            <person name="Choi E."/>
            <person name="Lee S.E."/>
            <person name="Jeon J."/>
            <person name="Kim H."/>
            <person name="Choi G."/>
            <person name="Song H."/>
            <person name="Lee J."/>
            <person name="Lee S.-C."/>
            <person name="Kwon J.-K."/>
            <person name="Lee H.-Y."/>
            <person name="Koo N."/>
            <person name="Hong Y."/>
            <person name="Kim R.W."/>
            <person name="Kang W.-H."/>
            <person name="Huh J.H."/>
            <person name="Kang B.-C."/>
            <person name="Yang T.-J."/>
            <person name="Lee Y.-H."/>
            <person name="Bennetzen J.L."/>
            <person name="Choi D."/>
        </authorList>
    </citation>
    <scope>NUCLEOTIDE SEQUENCE [LARGE SCALE GENOMIC DNA]</scope>
    <source>
        <strain evidence="5">cv. PBC81</strain>
    </source>
</reference>
<dbReference type="SUPFAM" id="SSF56112">
    <property type="entry name" value="Protein kinase-like (PK-like)"/>
    <property type="match status" value="1"/>
</dbReference>
<dbReference type="InterPro" id="IPR001245">
    <property type="entry name" value="Ser-Thr/Tyr_kinase_cat_dom"/>
</dbReference>
<keyword evidence="1" id="KW-0547">Nucleotide-binding</keyword>
<evidence type="ECO:0000259" key="3">
    <source>
        <dbReference type="PROSITE" id="PS50011"/>
    </source>
</evidence>
<dbReference type="OrthoDB" id="1085907at2759"/>
<evidence type="ECO:0000313" key="4">
    <source>
        <dbReference type="EMBL" id="PHT46390.1"/>
    </source>
</evidence>
<dbReference type="Gene3D" id="1.10.510.10">
    <property type="entry name" value="Transferase(Phosphotransferase) domain 1"/>
    <property type="match status" value="1"/>
</dbReference>
<sequence length="248" mass="27449">MTLSLNVRSFSTFAASAATTSRLFPISCFGSVGNRKLQCAVFCASLKVRGMAEMIEDNKELNSSTAAATAVTASENDELPHSRAFLDARTGEVEKTSPRKLRPDHPLVGPQILQGSQNLKKPRVISVPLEYSEMEVLELLTMDGREVAVKRLYERNCMRMEQFLNEVEILTRLGHINLVTLYGCSSRCSRELLVYEFIPNGTLADHLHGDSEGSITHVVAQTLQECQWLCIGFFKSSASKVKSLSNLC</sequence>
<dbReference type="InterPro" id="IPR011009">
    <property type="entry name" value="Kinase-like_dom_sf"/>
</dbReference>
<name>A0A2G2WMJ9_CAPBA</name>
<reference evidence="4 5" key="1">
    <citation type="journal article" date="2017" name="Genome Biol.">
        <title>New reference genome sequences of hot pepper reveal the massive evolution of plant disease-resistance genes by retroduplication.</title>
        <authorList>
            <person name="Kim S."/>
            <person name="Park J."/>
            <person name="Yeom S.I."/>
            <person name="Kim Y.M."/>
            <person name="Seo E."/>
            <person name="Kim K.T."/>
            <person name="Kim M.S."/>
            <person name="Lee J.M."/>
            <person name="Cheong K."/>
            <person name="Shin H.S."/>
            <person name="Kim S.B."/>
            <person name="Han K."/>
            <person name="Lee J."/>
            <person name="Park M."/>
            <person name="Lee H.A."/>
            <person name="Lee H.Y."/>
            <person name="Lee Y."/>
            <person name="Oh S."/>
            <person name="Lee J.H."/>
            <person name="Choi E."/>
            <person name="Choi E."/>
            <person name="Lee S.E."/>
            <person name="Jeon J."/>
            <person name="Kim H."/>
            <person name="Choi G."/>
            <person name="Song H."/>
            <person name="Lee J."/>
            <person name="Lee S.C."/>
            <person name="Kwon J.K."/>
            <person name="Lee H.Y."/>
            <person name="Koo N."/>
            <person name="Hong Y."/>
            <person name="Kim R.W."/>
            <person name="Kang W.H."/>
            <person name="Huh J.H."/>
            <person name="Kang B.C."/>
            <person name="Yang T.J."/>
            <person name="Lee Y.H."/>
            <person name="Bennetzen J.L."/>
            <person name="Choi D."/>
        </authorList>
    </citation>
    <scope>NUCLEOTIDE SEQUENCE [LARGE SCALE GENOMIC DNA]</scope>
    <source>
        <strain evidence="5">cv. PBC81</strain>
    </source>
</reference>
<evidence type="ECO:0000313" key="5">
    <source>
        <dbReference type="Proteomes" id="UP000224567"/>
    </source>
</evidence>
<dbReference type="STRING" id="33114.A0A2G2WMJ9"/>
<dbReference type="AlphaFoldDB" id="A0A2G2WMJ9"/>
<evidence type="ECO:0000256" key="1">
    <source>
        <dbReference type="ARBA" id="ARBA00022741"/>
    </source>
</evidence>
<dbReference type="PANTHER" id="PTHR46008">
    <property type="entry name" value="LEAF RUST 10 DISEASE-RESISTANCE LOCUS RECEPTOR-LIKE PROTEIN KINASE-LIKE 1.4"/>
    <property type="match status" value="1"/>
</dbReference>
<protein>
    <submittedName>
        <fullName evidence="4">Serine/threonine-protein kinase</fullName>
    </submittedName>
</protein>
<comment type="caution">
    <text evidence="4">The sequence shown here is derived from an EMBL/GenBank/DDBJ whole genome shotgun (WGS) entry which is preliminary data.</text>
</comment>
<dbReference type="InterPro" id="IPR000719">
    <property type="entry name" value="Prot_kinase_dom"/>
</dbReference>
<dbReference type="GO" id="GO:0004672">
    <property type="term" value="F:protein kinase activity"/>
    <property type="evidence" value="ECO:0007669"/>
    <property type="project" value="InterPro"/>
</dbReference>
<dbReference type="EMBL" id="MLFT02000006">
    <property type="protein sequence ID" value="PHT46390.1"/>
    <property type="molecule type" value="Genomic_DNA"/>
</dbReference>
<feature type="domain" description="Protein kinase" evidence="3">
    <location>
        <begin position="79"/>
        <end position="248"/>
    </location>
</feature>
<dbReference type="GO" id="GO:0005524">
    <property type="term" value="F:ATP binding"/>
    <property type="evidence" value="ECO:0007669"/>
    <property type="project" value="UniProtKB-KW"/>
</dbReference>
<dbReference type="Proteomes" id="UP000224567">
    <property type="component" value="Unassembled WGS sequence"/>
</dbReference>
<proteinExistence type="predicted"/>
<keyword evidence="4" id="KW-0418">Kinase</keyword>
<dbReference type="Pfam" id="PF07714">
    <property type="entry name" value="PK_Tyr_Ser-Thr"/>
    <property type="match status" value="1"/>
</dbReference>
<accession>A0A2G2WMJ9</accession>
<keyword evidence="5" id="KW-1185">Reference proteome</keyword>
<dbReference type="PANTHER" id="PTHR46008:SF12">
    <property type="entry name" value="LEAF RUST 10 DISEASE-RESISTANCE LOCUS RECEPTOR-LIKE PROTEIN KINASE-LIKE 1.1"/>
    <property type="match status" value="1"/>
</dbReference>
<organism evidence="4 5">
    <name type="scientific">Capsicum baccatum</name>
    <name type="common">Peruvian pepper</name>
    <dbReference type="NCBI Taxonomy" id="33114"/>
    <lineage>
        <taxon>Eukaryota</taxon>
        <taxon>Viridiplantae</taxon>
        <taxon>Streptophyta</taxon>
        <taxon>Embryophyta</taxon>
        <taxon>Tracheophyta</taxon>
        <taxon>Spermatophyta</taxon>
        <taxon>Magnoliopsida</taxon>
        <taxon>eudicotyledons</taxon>
        <taxon>Gunneridae</taxon>
        <taxon>Pentapetalae</taxon>
        <taxon>asterids</taxon>
        <taxon>lamiids</taxon>
        <taxon>Solanales</taxon>
        <taxon>Solanaceae</taxon>
        <taxon>Solanoideae</taxon>
        <taxon>Capsiceae</taxon>
        <taxon>Capsicum</taxon>
    </lineage>
</organism>